<keyword evidence="3 6" id="KW-0472">Membrane</keyword>
<feature type="chain" id="PRO_5004779137" evidence="7">
    <location>
        <begin position="28"/>
        <end position="333"/>
    </location>
</feature>
<protein>
    <submittedName>
        <fullName evidence="9">T-cell surface antigen CD2</fullName>
    </submittedName>
</protein>
<evidence type="ECO:0000256" key="1">
    <source>
        <dbReference type="ARBA" id="ARBA00004370"/>
    </source>
</evidence>
<organism evidence="9">
    <name type="scientific">Callorhinchus milii</name>
    <name type="common">Ghost shark</name>
    <dbReference type="NCBI Taxonomy" id="7868"/>
    <lineage>
        <taxon>Eukaryota</taxon>
        <taxon>Metazoa</taxon>
        <taxon>Chordata</taxon>
        <taxon>Craniata</taxon>
        <taxon>Vertebrata</taxon>
        <taxon>Chondrichthyes</taxon>
        <taxon>Holocephali</taxon>
        <taxon>Chimaeriformes</taxon>
        <taxon>Callorhinchidae</taxon>
        <taxon>Callorhinchus</taxon>
    </lineage>
</organism>
<evidence type="ECO:0000256" key="6">
    <source>
        <dbReference type="SAM" id="Phobius"/>
    </source>
</evidence>
<dbReference type="InterPro" id="IPR036179">
    <property type="entry name" value="Ig-like_dom_sf"/>
</dbReference>
<accession>V9L407</accession>
<feature type="signal peptide" evidence="7">
    <location>
        <begin position="1"/>
        <end position="27"/>
    </location>
</feature>
<evidence type="ECO:0000256" key="5">
    <source>
        <dbReference type="SAM" id="MobiDB-lite"/>
    </source>
</evidence>
<feature type="transmembrane region" description="Helical" evidence="6">
    <location>
        <begin position="218"/>
        <end position="242"/>
    </location>
</feature>
<sequence length="333" mass="37351">MASLEICAPQFSLIVLLAIFVAGFTEGSDNNKEVYCQLGSPVFLDVSGEVPKEKPDIAWKQGTKRVANFKRSVSSSYGEFKGRATVFGNGTLRLNPTSQTDGGEYNVEIFNEGQSKLKHKIQLHLLERVSKPIIEHYCIHENGVNITCKVENANEVNLILDNRTFTQRQQNGMMSIIHIFKSLDSNNCTCIASNQISSMSETKNIFCNTSETVLSINYILIAAVAVGGLLLLITVVLVTYCIRRRHPSQIRHESSANKMLTTVKQSAVPRQQRRQGPHPGQQYGDINRPQPPPRKSRERVERGAIAERGPREQKGQRAERMEKGELRGQRPQY</sequence>
<dbReference type="PANTHER" id="PTHR12080">
    <property type="entry name" value="SIGNALING LYMPHOCYTIC ACTIVATION MOLECULE"/>
    <property type="match status" value="1"/>
</dbReference>
<keyword evidence="4" id="KW-0325">Glycoprotein</keyword>
<keyword evidence="6" id="KW-1133">Transmembrane helix</keyword>
<dbReference type="InterPro" id="IPR007110">
    <property type="entry name" value="Ig-like_dom"/>
</dbReference>
<dbReference type="EMBL" id="JW874095">
    <property type="protein sequence ID" value="AFP06612.1"/>
    <property type="molecule type" value="mRNA"/>
</dbReference>
<evidence type="ECO:0000256" key="3">
    <source>
        <dbReference type="ARBA" id="ARBA00023136"/>
    </source>
</evidence>
<evidence type="ECO:0000256" key="2">
    <source>
        <dbReference type="ARBA" id="ARBA00022729"/>
    </source>
</evidence>
<evidence type="ECO:0000259" key="8">
    <source>
        <dbReference type="PROSITE" id="PS50835"/>
    </source>
</evidence>
<dbReference type="AlphaFoldDB" id="V9L407"/>
<dbReference type="PANTHER" id="PTHR12080:SF48">
    <property type="entry name" value="IMMUNOGLOBULIN SUBTYPE DOMAIN-CONTAINING PROTEIN"/>
    <property type="match status" value="1"/>
</dbReference>
<dbReference type="GO" id="GO:0016020">
    <property type="term" value="C:membrane"/>
    <property type="evidence" value="ECO:0007669"/>
    <property type="project" value="UniProtKB-SubCell"/>
</dbReference>
<feature type="compositionally biased region" description="Basic and acidic residues" evidence="5">
    <location>
        <begin position="298"/>
        <end position="333"/>
    </location>
</feature>
<keyword evidence="6" id="KW-0812">Transmembrane</keyword>
<comment type="subcellular location">
    <subcellularLocation>
        <location evidence="1">Membrane</location>
    </subcellularLocation>
</comment>
<dbReference type="SUPFAM" id="SSF48726">
    <property type="entry name" value="Immunoglobulin"/>
    <property type="match status" value="2"/>
</dbReference>
<name>V9L407_CALMI</name>
<reference evidence="9" key="1">
    <citation type="journal article" date="2014" name="Nature">
        <title>Elephant shark genome provides unique insights into gnathostome evolution.</title>
        <authorList>
            <consortium name="International Elephant Shark Genome Sequencing Consortium"/>
            <person name="Venkatesh B."/>
            <person name="Lee A.P."/>
            <person name="Ravi V."/>
            <person name="Maurya A.K."/>
            <person name="Lian M.M."/>
            <person name="Swann J.B."/>
            <person name="Ohta Y."/>
            <person name="Flajnik M.F."/>
            <person name="Sutoh Y."/>
            <person name="Kasahara M."/>
            <person name="Hoon S."/>
            <person name="Gangu V."/>
            <person name="Roy S.W."/>
            <person name="Irimia M."/>
            <person name="Korzh V."/>
            <person name="Kondrychyn I."/>
            <person name="Lim Z.W."/>
            <person name="Tay B.H."/>
            <person name="Tohari S."/>
            <person name="Kong K.W."/>
            <person name="Ho S."/>
            <person name="Lorente-Galdos B."/>
            <person name="Quilez J."/>
            <person name="Marques-Bonet T."/>
            <person name="Raney B.J."/>
            <person name="Ingham P.W."/>
            <person name="Tay A."/>
            <person name="Hillier L.W."/>
            <person name="Minx P."/>
            <person name="Boehm T."/>
            <person name="Wilson R.K."/>
            <person name="Brenner S."/>
            <person name="Warren W.C."/>
        </authorList>
    </citation>
    <scope>NUCLEOTIDE SEQUENCE</scope>
    <source>
        <tissue evidence="9">Spleen</tissue>
    </source>
</reference>
<dbReference type="Gene3D" id="2.60.40.10">
    <property type="entry name" value="Immunoglobulins"/>
    <property type="match status" value="2"/>
</dbReference>
<evidence type="ECO:0000256" key="4">
    <source>
        <dbReference type="ARBA" id="ARBA00023180"/>
    </source>
</evidence>
<dbReference type="InterPro" id="IPR015631">
    <property type="entry name" value="CD2/SLAM_rcpt"/>
</dbReference>
<feature type="region of interest" description="Disordered" evidence="5">
    <location>
        <begin position="262"/>
        <end position="333"/>
    </location>
</feature>
<feature type="domain" description="Ig-like" evidence="8">
    <location>
        <begin position="9"/>
        <end position="124"/>
    </location>
</feature>
<evidence type="ECO:0000313" key="9">
    <source>
        <dbReference type="EMBL" id="AFP06612.1"/>
    </source>
</evidence>
<dbReference type="PROSITE" id="PS50835">
    <property type="entry name" value="IG_LIKE"/>
    <property type="match status" value="1"/>
</dbReference>
<dbReference type="InterPro" id="IPR013783">
    <property type="entry name" value="Ig-like_fold"/>
</dbReference>
<evidence type="ECO:0000256" key="7">
    <source>
        <dbReference type="SAM" id="SignalP"/>
    </source>
</evidence>
<keyword evidence="2 7" id="KW-0732">Signal</keyword>
<proteinExistence type="evidence at transcript level"/>